<dbReference type="InterPro" id="IPR001610">
    <property type="entry name" value="PAC"/>
</dbReference>
<dbReference type="GO" id="GO:0006355">
    <property type="term" value="P:regulation of DNA-templated transcription"/>
    <property type="evidence" value="ECO:0007669"/>
    <property type="project" value="InterPro"/>
</dbReference>
<dbReference type="STRING" id="34027.SAMN05421829_106114"/>
<keyword evidence="14" id="KW-1185">Reference proteome</keyword>
<accession>A0A1N6V1A3</accession>
<keyword evidence="9" id="KW-0472">Membrane</keyword>
<evidence type="ECO:0000259" key="10">
    <source>
        <dbReference type="PROSITE" id="PS50109"/>
    </source>
</evidence>
<name>A0A1N6V1A3_9RHOO</name>
<evidence type="ECO:0000256" key="4">
    <source>
        <dbReference type="ARBA" id="ARBA00022679"/>
    </source>
</evidence>
<feature type="transmembrane region" description="Helical" evidence="9">
    <location>
        <begin position="60"/>
        <end position="79"/>
    </location>
</feature>
<dbReference type="Pfam" id="PF00989">
    <property type="entry name" value="PAS"/>
    <property type="match status" value="1"/>
</dbReference>
<dbReference type="PANTHER" id="PTHR43065">
    <property type="entry name" value="SENSOR HISTIDINE KINASE"/>
    <property type="match status" value="1"/>
</dbReference>
<dbReference type="PROSITE" id="PS50113">
    <property type="entry name" value="PAC"/>
    <property type="match status" value="1"/>
</dbReference>
<dbReference type="PANTHER" id="PTHR43065:SF42">
    <property type="entry name" value="TWO-COMPONENT SENSOR PPRA"/>
    <property type="match status" value="1"/>
</dbReference>
<gene>
    <name evidence="13" type="ORF">SAMN05421829_106114</name>
</gene>
<dbReference type="SUPFAM" id="SSF55874">
    <property type="entry name" value="ATPase domain of HSP90 chaperone/DNA topoisomerase II/histidine kinase"/>
    <property type="match status" value="1"/>
</dbReference>
<dbReference type="SMART" id="SM00388">
    <property type="entry name" value="HisKA"/>
    <property type="match status" value="1"/>
</dbReference>
<dbReference type="InterPro" id="IPR000014">
    <property type="entry name" value="PAS"/>
</dbReference>
<dbReference type="SMART" id="SM00086">
    <property type="entry name" value="PAC"/>
    <property type="match status" value="1"/>
</dbReference>
<dbReference type="CDD" id="cd00130">
    <property type="entry name" value="PAS"/>
    <property type="match status" value="1"/>
</dbReference>
<dbReference type="Pfam" id="PF02518">
    <property type="entry name" value="HATPase_c"/>
    <property type="match status" value="1"/>
</dbReference>
<dbReference type="SMART" id="SM00387">
    <property type="entry name" value="HATPase_c"/>
    <property type="match status" value="1"/>
</dbReference>
<dbReference type="InterPro" id="IPR000700">
    <property type="entry name" value="PAS-assoc_C"/>
</dbReference>
<dbReference type="SMART" id="SM00091">
    <property type="entry name" value="PAS"/>
    <property type="match status" value="1"/>
</dbReference>
<dbReference type="AlphaFoldDB" id="A0A1N6V1A3"/>
<keyword evidence="9" id="KW-0812">Transmembrane</keyword>
<dbReference type="Pfam" id="PF00512">
    <property type="entry name" value="HisKA"/>
    <property type="match status" value="1"/>
</dbReference>
<evidence type="ECO:0000256" key="3">
    <source>
        <dbReference type="ARBA" id="ARBA00022553"/>
    </source>
</evidence>
<dbReference type="InterPro" id="IPR003661">
    <property type="entry name" value="HisK_dim/P_dom"/>
</dbReference>
<keyword evidence="9" id="KW-1133">Transmembrane helix</keyword>
<proteinExistence type="predicted"/>
<dbReference type="Proteomes" id="UP000186819">
    <property type="component" value="Unassembled WGS sequence"/>
</dbReference>
<protein>
    <recommendedName>
        <fullName evidence="2">histidine kinase</fullName>
        <ecNumber evidence="2">2.7.13.3</ecNumber>
    </recommendedName>
</protein>
<dbReference type="EMBL" id="FTMD01000006">
    <property type="protein sequence ID" value="SIQ71601.1"/>
    <property type="molecule type" value="Genomic_DNA"/>
</dbReference>
<evidence type="ECO:0000313" key="14">
    <source>
        <dbReference type="Proteomes" id="UP000186819"/>
    </source>
</evidence>
<evidence type="ECO:0000259" key="12">
    <source>
        <dbReference type="PROSITE" id="PS50113"/>
    </source>
</evidence>
<keyword evidence="5" id="KW-0547">Nucleotide-binding</keyword>
<sequence>MSGRVPCSSQRRRTLPPVYEATRIYYIVDIHNTGHGRAHMSPPRTTALSVLSVRQRRLTAVPYLTVLLFLAVIAALVWFTRSYDEEEQRATLISDVLWMEQNLQFKLERNAAQLAQIGQEILAADRHQPQASAALRQLVRAENGLVRVMWLDAAGRLQGAVPPMGEGEMIGETLGGQSASSFRLAQALERRVYGQVYAAAGDRQQFEVHVPIYAEDGFAGAMVGVYSLHDLVTNELPWWFAERYRVSVLDSDGRELVAKSKIAPLSDRQSYSMAFDPPGGGLTLQVTAYQGETRWVQVLLIGSILLLGGILIWSVLQLRRELQRRHRAEQALRSESLFRRAMEDSMLTGLRARDLDGRITYVNPAFCRIVGYSVEELVGRTPPMPYWDPDFLQQTQEIHDRILAGDAPPEGFELRLRRKNGERFDALIFEAPLIDAAGRHTGWMGSMLDITAQKRAEELTRQQEERLQATSRLITMGEMASTLAHELNQPLAAIASYNTGCLNRLEQPDIDRSELKDIFDRIGRQARRAGDIIRRVHDFVRRSEPKREPLDINLMIREAIGLIEADSAKRGMRIETDLEEALPTVAADPVMIEQVIVNLVRNGMDAMRDNPPARRTVRVGTRHEGDTLVVRVADNGTGIDAETGRRLFEPFFTTKAEGMGMGLNICRSIAELHHGRLGFETNPDGGTIFTLSLPVEPS</sequence>
<dbReference type="Gene3D" id="3.30.565.10">
    <property type="entry name" value="Histidine kinase-like ATPase, C-terminal domain"/>
    <property type="match status" value="1"/>
</dbReference>
<dbReference type="InterPro" id="IPR005467">
    <property type="entry name" value="His_kinase_dom"/>
</dbReference>
<dbReference type="SUPFAM" id="SSF55785">
    <property type="entry name" value="PYP-like sensor domain (PAS domain)"/>
    <property type="match status" value="1"/>
</dbReference>
<dbReference type="InterPro" id="IPR035965">
    <property type="entry name" value="PAS-like_dom_sf"/>
</dbReference>
<dbReference type="InterPro" id="IPR004358">
    <property type="entry name" value="Sig_transdc_His_kin-like_C"/>
</dbReference>
<evidence type="ECO:0000256" key="6">
    <source>
        <dbReference type="ARBA" id="ARBA00022777"/>
    </source>
</evidence>
<dbReference type="PROSITE" id="PS50109">
    <property type="entry name" value="HIS_KIN"/>
    <property type="match status" value="1"/>
</dbReference>
<dbReference type="PRINTS" id="PR00344">
    <property type="entry name" value="BCTRLSENSOR"/>
</dbReference>
<reference evidence="14" key="1">
    <citation type="submission" date="2017-01" db="EMBL/GenBank/DDBJ databases">
        <authorList>
            <person name="Varghese N."/>
            <person name="Submissions S."/>
        </authorList>
    </citation>
    <scope>NUCLEOTIDE SEQUENCE [LARGE SCALE GENOMIC DNA]</scope>
    <source>
        <strain evidence="14">ATCC 51758</strain>
    </source>
</reference>
<dbReference type="NCBIfam" id="TIGR00229">
    <property type="entry name" value="sensory_box"/>
    <property type="match status" value="1"/>
</dbReference>
<keyword evidence="7" id="KW-0067">ATP-binding</keyword>
<keyword evidence="6 13" id="KW-0418">Kinase</keyword>
<organism evidence="13 14">
    <name type="scientific">Aromatoleum tolulyticum</name>
    <dbReference type="NCBI Taxonomy" id="34027"/>
    <lineage>
        <taxon>Bacteria</taxon>
        <taxon>Pseudomonadati</taxon>
        <taxon>Pseudomonadota</taxon>
        <taxon>Betaproteobacteria</taxon>
        <taxon>Rhodocyclales</taxon>
        <taxon>Rhodocyclaceae</taxon>
        <taxon>Aromatoleum</taxon>
    </lineage>
</organism>
<dbReference type="Gene3D" id="1.10.287.130">
    <property type="match status" value="1"/>
</dbReference>
<evidence type="ECO:0000256" key="5">
    <source>
        <dbReference type="ARBA" id="ARBA00022741"/>
    </source>
</evidence>
<feature type="domain" description="PAS" evidence="11">
    <location>
        <begin position="334"/>
        <end position="406"/>
    </location>
</feature>
<dbReference type="CDD" id="cd00082">
    <property type="entry name" value="HisKA"/>
    <property type="match status" value="1"/>
</dbReference>
<feature type="domain" description="Histidine kinase" evidence="10">
    <location>
        <begin position="482"/>
        <end position="697"/>
    </location>
</feature>
<dbReference type="InterPro" id="IPR003594">
    <property type="entry name" value="HATPase_dom"/>
</dbReference>
<evidence type="ECO:0000256" key="9">
    <source>
        <dbReference type="SAM" id="Phobius"/>
    </source>
</evidence>
<dbReference type="InterPro" id="IPR036890">
    <property type="entry name" value="HATPase_C_sf"/>
</dbReference>
<dbReference type="GO" id="GO:0000155">
    <property type="term" value="F:phosphorelay sensor kinase activity"/>
    <property type="evidence" value="ECO:0007669"/>
    <property type="project" value="InterPro"/>
</dbReference>
<dbReference type="InterPro" id="IPR036097">
    <property type="entry name" value="HisK_dim/P_sf"/>
</dbReference>
<keyword evidence="3" id="KW-0597">Phosphoprotein</keyword>
<dbReference type="Gene3D" id="3.30.450.20">
    <property type="entry name" value="PAS domain"/>
    <property type="match status" value="1"/>
</dbReference>
<evidence type="ECO:0000256" key="7">
    <source>
        <dbReference type="ARBA" id="ARBA00022840"/>
    </source>
</evidence>
<keyword evidence="8" id="KW-0902">Two-component regulatory system</keyword>
<feature type="transmembrane region" description="Helical" evidence="9">
    <location>
        <begin position="295"/>
        <end position="316"/>
    </location>
</feature>
<keyword evidence="4" id="KW-0808">Transferase</keyword>
<evidence type="ECO:0000256" key="1">
    <source>
        <dbReference type="ARBA" id="ARBA00000085"/>
    </source>
</evidence>
<evidence type="ECO:0000313" key="13">
    <source>
        <dbReference type="EMBL" id="SIQ71601.1"/>
    </source>
</evidence>
<feature type="domain" description="PAC" evidence="12">
    <location>
        <begin position="410"/>
        <end position="462"/>
    </location>
</feature>
<evidence type="ECO:0000256" key="2">
    <source>
        <dbReference type="ARBA" id="ARBA00012438"/>
    </source>
</evidence>
<evidence type="ECO:0000256" key="8">
    <source>
        <dbReference type="ARBA" id="ARBA00023012"/>
    </source>
</evidence>
<dbReference type="GO" id="GO:0005524">
    <property type="term" value="F:ATP binding"/>
    <property type="evidence" value="ECO:0007669"/>
    <property type="project" value="UniProtKB-KW"/>
</dbReference>
<dbReference type="PROSITE" id="PS50112">
    <property type="entry name" value="PAS"/>
    <property type="match status" value="1"/>
</dbReference>
<evidence type="ECO:0000259" key="11">
    <source>
        <dbReference type="PROSITE" id="PS50112"/>
    </source>
</evidence>
<dbReference type="SUPFAM" id="SSF47384">
    <property type="entry name" value="Homodimeric domain of signal transducing histidine kinase"/>
    <property type="match status" value="1"/>
</dbReference>
<dbReference type="EC" id="2.7.13.3" evidence="2"/>
<comment type="catalytic activity">
    <reaction evidence="1">
        <text>ATP + protein L-histidine = ADP + protein N-phospho-L-histidine.</text>
        <dbReference type="EC" id="2.7.13.3"/>
    </reaction>
</comment>
<dbReference type="InterPro" id="IPR013767">
    <property type="entry name" value="PAS_fold"/>
</dbReference>